<name>A0A7S0MUR8_9CRYP</name>
<accession>A0A7S0MUR8</accession>
<evidence type="ECO:0000313" key="2">
    <source>
        <dbReference type="EMBL" id="CAD8648732.1"/>
    </source>
</evidence>
<dbReference type="AlphaFoldDB" id="A0A7S0MUR8"/>
<protein>
    <submittedName>
        <fullName evidence="2">Uncharacterized protein</fullName>
    </submittedName>
</protein>
<feature type="compositionally biased region" description="Polar residues" evidence="1">
    <location>
        <begin position="212"/>
        <end position="228"/>
    </location>
</feature>
<evidence type="ECO:0000256" key="1">
    <source>
        <dbReference type="SAM" id="MobiDB-lite"/>
    </source>
</evidence>
<feature type="region of interest" description="Disordered" evidence="1">
    <location>
        <begin position="672"/>
        <end position="723"/>
    </location>
</feature>
<proteinExistence type="predicted"/>
<reference evidence="2" key="1">
    <citation type="submission" date="2021-01" db="EMBL/GenBank/DDBJ databases">
        <authorList>
            <person name="Corre E."/>
            <person name="Pelletier E."/>
            <person name="Niang G."/>
            <person name="Scheremetjew M."/>
            <person name="Finn R."/>
            <person name="Kale V."/>
            <person name="Holt S."/>
            <person name="Cochrane G."/>
            <person name="Meng A."/>
            <person name="Brown T."/>
            <person name="Cohen L."/>
        </authorList>
    </citation>
    <scope>NUCLEOTIDE SEQUENCE</scope>
    <source>
        <strain evidence="2">CCAP979/52</strain>
    </source>
</reference>
<sequence>MIFGLVRGVRESIKPVQETAIEALRQIATVEPRMLEFALDKIQKIQRSTKDTSLEEVMLDIVDRYVQVEETVGAAKVNPQPDKKKGDKSVTANPAFQNGTAVQCQICGSEHSAKDCPQVKEALKQSAIKRGNLLPDQLGKDGKRRGARLDSDDEAQGDVCLICTKFDLCSSRRARNHTTQDCTRLPATVKKQLLESSETFEKADRTSRDSQKPSQRNGGAEQSYQSTPMVQNQYYEPSLHGSRYFQGNPHQQPLQPQVWHQQMQMRPESQQMFGSYRSGGSPQTPRSANVSYSMQNQGQMQGAMYDAETDDQSLREPRIVFAQDSRGIYTQPYSQSSTPSTIKSVRESSDPAAAHMAMKPSDQGMLPDSAARNLTRSLGNYLTEAQEERVYQQSRSTKNAMTAHAISQPSHVAMTATIMTTELMQEETMLTQTGGNDQDSQIFAQTQSDVSNMSTQTEPEILGIGPRVPQTTQTLDGFMEGQELIGDPCGTIHTMQTGIKSCEMQQYANTLWLDLEQVSDQCDFTEGQELATVICSSGQLNDQKSEDETNQIGQSVTTIYYEDDTLQIQQQESSLATQGNLLTISFDVVGNSMRTVWMINEQGVKINNLYRSDAEVEEDYDDLPELISGNGSPEITPIENHDGMPEIMYELSETELREGMFRTNLRCYYDKQPAPNGPTKEKVQQWQEQTAQVHSVCESDDSKTEEEQDHNYRHGAEYWEAVD</sequence>
<gene>
    <name evidence="2" type="ORF">CCUR1050_LOCUS25718</name>
</gene>
<organism evidence="2">
    <name type="scientific">Cryptomonas curvata</name>
    <dbReference type="NCBI Taxonomy" id="233186"/>
    <lineage>
        <taxon>Eukaryota</taxon>
        <taxon>Cryptophyceae</taxon>
        <taxon>Cryptomonadales</taxon>
        <taxon>Cryptomonadaceae</taxon>
        <taxon>Cryptomonas</taxon>
    </lineage>
</organism>
<feature type="compositionally biased region" description="Polar residues" evidence="1">
    <location>
        <begin position="684"/>
        <end position="693"/>
    </location>
</feature>
<dbReference type="EMBL" id="HBEZ01046653">
    <property type="protein sequence ID" value="CAD8648732.1"/>
    <property type="molecule type" value="Transcribed_RNA"/>
</dbReference>
<feature type="region of interest" description="Disordered" evidence="1">
    <location>
        <begin position="198"/>
        <end position="228"/>
    </location>
</feature>
<feature type="compositionally biased region" description="Basic and acidic residues" evidence="1">
    <location>
        <begin position="199"/>
        <end position="211"/>
    </location>
</feature>